<proteinExistence type="predicted"/>
<dbReference type="AlphaFoldDB" id="A0A2T1C4X8"/>
<name>A0A2T1C4X8_9CYAN</name>
<protein>
    <submittedName>
        <fullName evidence="1">Uncharacterized protein</fullName>
    </submittedName>
</protein>
<dbReference type="Proteomes" id="UP000238762">
    <property type="component" value="Unassembled WGS sequence"/>
</dbReference>
<sequence>MEVEQYPFVRELIADTEGNIQQVVLDFNDYQHLLEAIEDESLILAMKEVQNETPLSISEALAELEKERLLHRKDIYRYFP</sequence>
<evidence type="ECO:0000313" key="1">
    <source>
        <dbReference type="EMBL" id="PSB03284.1"/>
    </source>
</evidence>
<dbReference type="OrthoDB" id="574483at2"/>
<gene>
    <name evidence="1" type="ORF">C7B64_09320</name>
</gene>
<comment type="caution">
    <text evidence="1">The sequence shown here is derived from an EMBL/GenBank/DDBJ whole genome shotgun (WGS) entry which is preliminary data.</text>
</comment>
<reference evidence="1 2" key="2">
    <citation type="submission" date="2018-03" db="EMBL/GenBank/DDBJ databases">
        <title>The ancient ancestry and fast evolution of plastids.</title>
        <authorList>
            <person name="Moore K.R."/>
            <person name="Magnabosco C."/>
            <person name="Momper L."/>
            <person name="Gold D.A."/>
            <person name="Bosak T."/>
            <person name="Fournier G.P."/>
        </authorList>
    </citation>
    <scope>NUCLEOTIDE SEQUENCE [LARGE SCALE GENOMIC DNA]</scope>
    <source>
        <strain evidence="1 2">CCAP 1448/3</strain>
    </source>
</reference>
<dbReference type="RefSeq" id="WP_106288371.1">
    <property type="nucleotide sequence ID" value="NZ_CAWNTC010000011.1"/>
</dbReference>
<accession>A0A2T1C4X8</accession>
<dbReference type="InterPro" id="IPR049537">
    <property type="entry name" value="RelB-like"/>
</dbReference>
<keyword evidence="2" id="KW-1185">Reference proteome</keyword>
<dbReference type="Pfam" id="PF18506">
    <property type="entry name" value="RelB-like"/>
    <property type="match status" value="1"/>
</dbReference>
<organism evidence="1 2">
    <name type="scientific">Merismopedia glauca CCAP 1448/3</name>
    <dbReference type="NCBI Taxonomy" id="1296344"/>
    <lineage>
        <taxon>Bacteria</taxon>
        <taxon>Bacillati</taxon>
        <taxon>Cyanobacteriota</taxon>
        <taxon>Cyanophyceae</taxon>
        <taxon>Synechococcales</taxon>
        <taxon>Merismopediaceae</taxon>
        <taxon>Merismopedia</taxon>
    </lineage>
</organism>
<dbReference type="EMBL" id="PVWJ01000036">
    <property type="protein sequence ID" value="PSB03284.1"/>
    <property type="molecule type" value="Genomic_DNA"/>
</dbReference>
<evidence type="ECO:0000313" key="2">
    <source>
        <dbReference type="Proteomes" id="UP000238762"/>
    </source>
</evidence>
<reference evidence="1 2" key="1">
    <citation type="submission" date="2018-02" db="EMBL/GenBank/DDBJ databases">
        <authorList>
            <person name="Cohen D.B."/>
            <person name="Kent A.D."/>
        </authorList>
    </citation>
    <scope>NUCLEOTIDE SEQUENCE [LARGE SCALE GENOMIC DNA]</scope>
    <source>
        <strain evidence="1 2">CCAP 1448/3</strain>
    </source>
</reference>